<keyword evidence="2" id="KW-1185">Reference proteome</keyword>
<dbReference type="Proteomes" id="UP001230649">
    <property type="component" value="Unassembled WGS sequence"/>
</dbReference>
<protein>
    <submittedName>
        <fullName evidence="1">Uncharacterized protein</fullName>
    </submittedName>
</protein>
<sequence length="618" mass="67303">MGEESQLYSQNQSQPEATARRASEGDIQTGLPGQQEDGEREAGGHDSSHSASQFGNTARPGISPTSSSMARAYSNQEVPTLVPTPTTRSEADLRLAPQISVPASLLPQPAGVDRPSSDPSLLHLVYPTVNQAIPDAVIYPPTGNAPGYPESRPQSRTTMASVTPPNIYDFLPHNLYASLHIHPQDPRHSLSSNGSNGVHSPVSPTLSHATAGSIHQPYGVWVPPMNEQLGSFGPATHYGYGYPSHYQRTNSRGGMDSQGSSFSNGGDGHSVDGRQHQGFQPSPDTNMAFMSMHQSMEPQLHSGIPNGYSYRPMHQYSSDGRQGGYAQPGPGWMNMAPNGFPYMNIPFVGNPQNGQFGQQGPRGLMTLLLINLNSPANATHEEMWKFFNSPLHWDNPSQTSGSATWLGVASIFLISRSNCAFVNLKNENDLKTAIAYFSGKTLRPWDPRCQPFLCRVRKADDDLKSGVGGQRGAGLHIKYIKDLRSRENAEAALAATLRQTPVVPASSSQTLEESTLPLSPAALEEPPEGEGRRRESVVKENNMISPAAFAAWQDQQLQLHGRSPSGELSFASTCSSFLVRNFPKRYFIMKSSTKEELDRSMKQGTWWTQPHNESILGQ</sequence>
<evidence type="ECO:0000313" key="2">
    <source>
        <dbReference type="Proteomes" id="UP001230649"/>
    </source>
</evidence>
<dbReference type="EMBL" id="JASBWS010000037">
    <property type="protein sequence ID" value="KAJ9107207.1"/>
    <property type="molecule type" value="Genomic_DNA"/>
</dbReference>
<name>A0ACC2W9B7_9TREE</name>
<accession>A0ACC2W9B7</accession>
<organism evidence="1 2">
    <name type="scientific">Naganishia adeliensis</name>
    <dbReference type="NCBI Taxonomy" id="92952"/>
    <lineage>
        <taxon>Eukaryota</taxon>
        <taxon>Fungi</taxon>
        <taxon>Dikarya</taxon>
        <taxon>Basidiomycota</taxon>
        <taxon>Agaricomycotina</taxon>
        <taxon>Tremellomycetes</taxon>
        <taxon>Filobasidiales</taxon>
        <taxon>Filobasidiaceae</taxon>
        <taxon>Naganishia</taxon>
    </lineage>
</organism>
<comment type="caution">
    <text evidence="1">The sequence shown here is derived from an EMBL/GenBank/DDBJ whole genome shotgun (WGS) entry which is preliminary data.</text>
</comment>
<proteinExistence type="predicted"/>
<evidence type="ECO:0000313" key="1">
    <source>
        <dbReference type="EMBL" id="KAJ9107207.1"/>
    </source>
</evidence>
<gene>
    <name evidence="1" type="ORF">QFC20_003742</name>
</gene>
<reference evidence="1" key="1">
    <citation type="submission" date="2023-04" db="EMBL/GenBank/DDBJ databases">
        <title>Draft Genome sequencing of Naganishia species isolated from polar environments using Oxford Nanopore Technology.</title>
        <authorList>
            <person name="Leo P."/>
            <person name="Venkateswaran K."/>
        </authorList>
    </citation>
    <scope>NUCLEOTIDE SEQUENCE</scope>
    <source>
        <strain evidence="1">MNA-CCFEE 5262</strain>
    </source>
</reference>